<dbReference type="Proteomes" id="UP000646365">
    <property type="component" value="Unassembled WGS sequence"/>
</dbReference>
<dbReference type="NCBIfam" id="TIGR03349">
    <property type="entry name" value="IV_VI_DotU"/>
    <property type="match status" value="1"/>
</dbReference>
<reference evidence="5" key="1">
    <citation type="journal article" date="2014" name="Int. J. Syst. Evol. Microbiol.">
        <title>Complete genome sequence of Corynebacterium casei LMG S-19264T (=DSM 44701T), isolated from a smear-ripened cheese.</title>
        <authorList>
            <consortium name="US DOE Joint Genome Institute (JGI-PGF)"/>
            <person name="Walter F."/>
            <person name="Albersmeier A."/>
            <person name="Kalinowski J."/>
            <person name="Ruckert C."/>
        </authorList>
    </citation>
    <scope>NUCLEOTIDE SEQUENCE</scope>
    <source>
        <strain evidence="5">CGMCC 1.15725</strain>
    </source>
</reference>
<dbReference type="InterPro" id="IPR006665">
    <property type="entry name" value="OmpA-like"/>
</dbReference>
<reference evidence="5" key="2">
    <citation type="submission" date="2020-09" db="EMBL/GenBank/DDBJ databases">
        <authorList>
            <person name="Sun Q."/>
            <person name="Zhou Y."/>
        </authorList>
    </citation>
    <scope>NUCLEOTIDE SEQUENCE</scope>
    <source>
        <strain evidence="5">CGMCC 1.15725</strain>
    </source>
</reference>
<evidence type="ECO:0000313" key="6">
    <source>
        <dbReference type="Proteomes" id="UP000646365"/>
    </source>
</evidence>
<dbReference type="Pfam" id="PF09850">
    <property type="entry name" value="DotU"/>
    <property type="match status" value="1"/>
</dbReference>
<dbReference type="PROSITE" id="PS51123">
    <property type="entry name" value="OMPA_2"/>
    <property type="match status" value="1"/>
</dbReference>
<evidence type="ECO:0000256" key="3">
    <source>
        <dbReference type="SAM" id="Phobius"/>
    </source>
</evidence>
<dbReference type="InterPro" id="IPR038522">
    <property type="entry name" value="T4/T6SS_DotU_sf"/>
</dbReference>
<dbReference type="SUPFAM" id="SSF103088">
    <property type="entry name" value="OmpA-like"/>
    <property type="match status" value="1"/>
</dbReference>
<dbReference type="NCBIfam" id="TIGR03350">
    <property type="entry name" value="type_VI_ompA"/>
    <property type="match status" value="1"/>
</dbReference>
<dbReference type="PANTHER" id="PTHR38033:SF1">
    <property type="entry name" value="DOTU FAMILY TYPE IV_VI SECRETION SYSTEM PROTEIN"/>
    <property type="match status" value="1"/>
</dbReference>
<name>A0A8J3E3Z1_9PROT</name>
<dbReference type="Gene3D" id="1.25.40.590">
    <property type="entry name" value="Type IV / VI secretion system, DotU"/>
    <property type="match status" value="1"/>
</dbReference>
<dbReference type="InterPro" id="IPR036737">
    <property type="entry name" value="OmpA-like_sf"/>
</dbReference>
<evidence type="ECO:0000256" key="2">
    <source>
        <dbReference type="SAM" id="MobiDB-lite"/>
    </source>
</evidence>
<protein>
    <submittedName>
        <fullName evidence="5">Cell envelope biogenesis protein OmpA</fullName>
    </submittedName>
</protein>
<accession>A0A8J3E3Z1</accession>
<dbReference type="EMBL" id="BMJQ01000013">
    <property type="protein sequence ID" value="GGF34603.1"/>
    <property type="molecule type" value="Genomic_DNA"/>
</dbReference>
<feature type="region of interest" description="Disordered" evidence="2">
    <location>
        <begin position="1"/>
        <end position="40"/>
    </location>
</feature>
<feature type="compositionally biased region" description="Pro residues" evidence="2">
    <location>
        <begin position="26"/>
        <end position="37"/>
    </location>
</feature>
<dbReference type="InterPro" id="IPR017732">
    <property type="entry name" value="T4/T6SS_DotU"/>
</dbReference>
<gene>
    <name evidence="5" type="primary">impK</name>
    <name evidence="5" type="ORF">GCM10011611_46050</name>
</gene>
<feature type="domain" description="OmpA-like" evidence="4">
    <location>
        <begin position="333"/>
        <end position="452"/>
    </location>
</feature>
<evidence type="ECO:0000259" key="4">
    <source>
        <dbReference type="PROSITE" id="PS51123"/>
    </source>
</evidence>
<dbReference type="Pfam" id="PF00691">
    <property type="entry name" value="OmpA"/>
    <property type="match status" value="1"/>
</dbReference>
<dbReference type="Gene3D" id="3.30.1330.60">
    <property type="entry name" value="OmpA-like domain"/>
    <property type="match status" value="1"/>
</dbReference>
<dbReference type="NCBIfam" id="NF038228">
    <property type="entry name" value="IcmH_DotU_IVB"/>
    <property type="match status" value="1"/>
</dbReference>
<dbReference type="GO" id="GO:0016020">
    <property type="term" value="C:membrane"/>
    <property type="evidence" value="ECO:0007669"/>
    <property type="project" value="UniProtKB-UniRule"/>
</dbReference>
<sequence length="454" mass="49063">MSDNPFLENGDDDSTIIRPLPRERAAPPPPPRPPGPTPLRAVAEANEAAPVAAIDFEAVPPVGASPILAAATPLLALLARLRNVLTLPDAGALRERAVEEIRRFEQTLRTQAVPLDLIRPAHYALCASLDDVVRNTPWGSQGPWADTSLVAAFHGEVRSGERFFDVLAQLCREQGKFLPVIELMYVCMSLGMQGRYRLSPRGPAELDRVREETYALLMRLRRPAERALSIHWRGVSAPYRPLRAILPAWVAAMGAVGLLALFYVLLTFRLNDASDRLFEATLTLPPGHLPAIARTPPPQPAPVVPQPTPERDKLSGLLAPEVASGLVSIAGTDAVPIIRIQTSGMFRSGSAEIEPSFLPLLKRIGEALKAEPGPVSVIGYTDNVPIHTVAFPSNFQLSTARAKAAAGIIGAAIDPSRLWAEGRADADPVASNDTPAGRERNRRIELILRRSGNE</sequence>
<evidence type="ECO:0000256" key="1">
    <source>
        <dbReference type="PROSITE-ProRule" id="PRU00473"/>
    </source>
</evidence>
<dbReference type="AlphaFoldDB" id="A0A8J3E3Z1"/>
<keyword evidence="1 3" id="KW-0472">Membrane</keyword>
<comment type="caution">
    <text evidence="5">The sequence shown here is derived from an EMBL/GenBank/DDBJ whole genome shotgun (WGS) entry which is preliminary data.</text>
</comment>
<keyword evidence="3" id="KW-0812">Transmembrane</keyword>
<dbReference type="RefSeq" id="WP_189050194.1">
    <property type="nucleotide sequence ID" value="NZ_BMJQ01000013.1"/>
</dbReference>
<feature type="transmembrane region" description="Helical" evidence="3">
    <location>
        <begin position="246"/>
        <end position="266"/>
    </location>
</feature>
<proteinExistence type="predicted"/>
<organism evidence="5 6">
    <name type="scientific">Aliidongia dinghuensis</name>
    <dbReference type="NCBI Taxonomy" id="1867774"/>
    <lineage>
        <taxon>Bacteria</taxon>
        <taxon>Pseudomonadati</taxon>
        <taxon>Pseudomonadota</taxon>
        <taxon>Alphaproteobacteria</taxon>
        <taxon>Rhodospirillales</taxon>
        <taxon>Dongiaceae</taxon>
        <taxon>Aliidongia</taxon>
    </lineage>
</organism>
<keyword evidence="3" id="KW-1133">Transmembrane helix</keyword>
<dbReference type="CDD" id="cd07185">
    <property type="entry name" value="OmpA_C-like"/>
    <property type="match status" value="1"/>
</dbReference>
<dbReference type="PANTHER" id="PTHR38033">
    <property type="entry name" value="MEMBRANE PROTEIN-RELATED"/>
    <property type="match status" value="1"/>
</dbReference>
<keyword evidence="6" id="KW-1185">Reference proteome</keyword>
<dbReference type="InterPro" id="IPR017733">
    <property type="entry name" value="OmpA-like_dom_proteobacteria"/>
</dbReference>
<evidence type="ECO:0000313" key="5">
    <source>
        <dbReference type="EMBL" id="GGF34603.1"/>
    </source>
</evidence>